<evidence type="ECO:0000313" key="2">
    <source>
        <dbReference type="Proteomes" id="UP000183997"/>
    </source>
</evidence>
<evidence type="ECO:0000313" key="1">
    <source>
        <dbReference type="EMBL" id="SHL04411.1"/>
    </source>
</evidence>
<dbReference type="Proteomes" id="UP000183997">
    <property type="component" value="Unassembled WGS sequence"/>
</dbReference>
<reference evidence="2" key="1">
    <citation type="submission" date="2016-11" db="EMBL/GenBank/DDBJ databases">
        <authorList>
            <person name="Varghese N."/>
            <person name="Submissions S."/>
        </authorList>
    </citation>
    <scope>NUCLEOTIDE SEQUENCE [LARGE SCALE GENOMIC DNA]</scope>
    <source>
        <strain evidence="2">DSM 10349</strain>
    </source>
</reference>
<protein>
    <submittedName>
        <fullName evidence="1">Toxin 37</fullName>
    </submittedName>
</protein>
<dbReference type="STRING" id="1121421.SAMN02745123_04007"/>
<dbReference type="EMBL" id="FRAR01000045">
    <property type="protein sequence ID" value="SHL04411.1"/>
    <property type="molecule type" value="Genomic_DNA"/>
</dbReference>
<proteinExistence type="predicted"/>
<dbReference type="AlphaFoldDB" id="A0A1M6XEQ1"/>
<keyword evidence="2" id="KW-1185">Reference proteome</keyword>
<sequence>MNLYTYVENDPFKGKTATEIDQMFRAKGFELRGLDPLTGKGGYVNPKIGHSYHIDEVNSFGEFPHVDVNRKEVTKAPLIRKNMTWDVVFDDFNG</sequence>
<organism evidence="1 2">
    <name type="scientific">Desulforamulus aeronauticus DSM 10349</name>
    <dbReference type="NCBI Taxonomy" id="1121421"/>
    <lineage>
        <taxon>Bacteria</taxon>
        <taxon>Bacillati</taxon>
        <taxon>Bacillota</taxon>
        <taxon>Clostridia</taxon>
        <taxon>Eubacteriales</taxon>
        <taxon>Peptococcaceae</taxon>
        <taxon>Desulforamulus</taxon>
    </lineage>
</organism>
<name>A0A1M6XEQ1_9FIRM</name>
<gene>
    <name evidence="1" type="ORF">SAMN02745123_04007</name>
</gene>
<accession>A0A1M6XEQ1</accession>